<evidence type="ECO:0000256" key="5">
    <source>
        <dbReference type="SAM" id="MobiDB-lite"/>
    </source>
</evidence>
<dbReference type="Pfam" id="PF00109">
    <property type="entry name" value="ketoacyl-synt"/>
    <property type="match status" value="1"/>
</dbReference>
<dbReference type="InterPro" id="IPR016035">
    <property type="entry name" value="Acyl_Trfase/lysoPLipase"/>
</dbReference>
<dbReference type="PANTHER" id="PTHR43775:SF51">
    <property type="entry name" value="INACTIVE PHENOLPHTHIOCEROL SYNTHESIS POLYKETIDE SYNTHASE TYPE I PKS1-RELATED"/>
    <property type="match status" value="1"/>
</dbReference>
<evidence type="ECO:0000256" key="3">
    <source>
        <dbReference type="ARBA" id="ARBA00022679"/>
    </source>
</evidence>
<accession>A0A370HPE3</accession>
<dbReference type="SUPFAM" id="SSF47336">
    <property type="entry name" value="ACP-like"/>
    <property type="match status" value="2"/>
</dbReference>
<comment type="caution">
    <text evidence="8">The sequence shown here is derived from an EMBL/GenBank/DDBJ whole genome shotgun (WGS) entry which is preliminary data.</text>
</comment>
<dbReference type="SMART" id="SM00822">
    <property type="entry name" value="PKS_KR"/>
    <property type="match status" value="1"/>
</dbReference>
<name>A0A370HPE3_9NOCA</name>
<dbReference type="SMART" id="SM00823">
    <property type="entry name" value="PKS_PP"/>
    <property type="match status" value="2"/>
</dbReference>
<keyword evidence="4" id="KW-0012">Acyltransferase</keyword>
<dbReference type="SUPFAM" id="SSF53901">
    <property type="entry name" value="Thiolase-like"/>
    <property type="match status" value="1"/>
</dbReference>
<dbReference type="InterPro" id="IPR036291">
    <property type="entry name" value="NAD(P)-bd_dom_sf"/>
</dbReference>
<dbReference type="InterPro" id="IPR020806">
    <property type="entry name" value="PKS_PP-bd"/>
</dbReference>
<dbReference type="SMART" id="SM00827">
    <property type="entry name" value="PKS_AT"/>
    <property type="match status" value="1"/>
</dbReference>
<dbReference type="Pfam" id="PF21394">
    <property type="entry name" value="Beta-ketacyl_N"/>
    <property type="match status" value="1"/>
</dbReference>
<reference evidence="8 9" key="1">
    <citation type="submission" date="2018-07" db="EMBL/GenBank/DDBJ databases">
        <title>Genomic Encyclopedia of Type Strains, Phase IV (KMG-IV): sequencing the most valuable type-strain genomes for metagenomic binning, comparative biology and taxonomic classification.</title>
        <authorList>
            <person name="Goeker M."/>
        </authorList>
    </citation>
    <scope>NUCLEOTIDE SEQUENCE [LARGE SCALE GENOMIC DNA]</scope>
    <source>
        <strain evidence="8 9">DSM 44290</strain>
    </source>
</reference>
<dbReference type="InterPro" id="IPR014043">
    <property type="entry name" value="Acyl_transferase_dom"/>
</dbReference>
<dbReference type="GO" id="GO:0031177">
    <property type="term" value="F:phosphopantetheine binding"/>
    <property type="evidence" value="ECO:0007669"/>
    <property type="project" value="InterPro"/>
</dbReference>
<dbReference type="InterPro" id="IPR050091">
    <property type="entry name" value="PKS_NRPS_Biosynth_Enz"/>
</dbReference>
<gene>
    <name evidence="8" type="ORF">DFR76_11649</name>
</gene>
<dbReference type="Gene3D" id="3.40.50.720">
    <property type="entry name" value="NAD(P)-binding Rossmann-like Domain"/>
    <property type="match status" value="1"/>
</dbReference>
<dbReference type="FunFam" id="3.40.47.10:FF:000019">
    <property type="entry name" value="Polyketide synthase type I"/>
    <property type="match status" value="1"/>
</dbReference>
<feature type="region of interest" description="Disordered" evidence="5">
    <location>
        <begin position="1478"/>
        <end position="1499"/>
    </location>
</feature>
<dbReference type="PROSITE" id="PS52004">
    <property type="entry name" value="KS3_2"/>
    <property type="match status" value="1"/>
</dbReference>
<dbReference type="STRING" id="1210086.GCA_001613105_06278"/>
<dbReference type="InterPro" id="IPR009081">
    <property type="entry name" value="PP-bd_ACP"/>
</dbReference>
<keyword evidence="9" id="KW-1185">Reference proteome</keyword>
<dbReference type="PROSITE" id="PS00606">
    <property type="entry name" value="KS3_1"/>
    <property type="match status" value="1"/>
</dbReference>
<dbReference type="PROSITE" id="PS50075">
    <property type="entry name" value="CARRIER"/>
    <property type="match status" value="2"/>
</dbReference>
<feature type="domain" description="Carrier" evidence="6">
    <location>
        <begin position="1497"/>
        <end position="1572"/>
    </location>
</feature>
<dbReference type="InterPro" id="IPR036736">
    <property type="entry name" value="ACP-like_sf"/>
</dbReference>
<dbReference type="InterPro" id="IPR020841">
    <property type="entry name" value="PKS_Beta-ketoAc_synthase_dom"/>
</dbReference>
<proteinExistence type="predicted"/>
<dbReference type="CDD" id="cd00833">
    <property type="entry name" value="PKS"/>
    <property type="match status" value="1"/>
</dbReference>
<dbReference type="InterPro" id="IPR014030">
    <property type="entry name" value="Ketoacyl_synth_N"/>
</dbReference>
<dbReference type="Gene3D" id="3.40.366.10">
    <property type="entry name" value="Malonyl-Coenzyme A Acyl Carrier Protein, domain 2"/>
    <property type="match status" value="1"/>
</dbReference>
<dbReference type="InterPro" id="IPR001227">
    <property type="entry name" value="Ac_transferase_dom_sf"/>
</dbReference>
<dbReference type="GO" id="GO:0006633">
    <property type="term" value="P:fatty acid biosynthetic process"/>
    <property type="evidence" value="ECO:0007669"/>
    <property type="project" value="InterPro"/>
</dbReference>
<dbReference type="InterPro" id="IPR018201">
    <property type="entry name" value="Ketoacyl_synth_AS"/>
</dbReference>
<dbReference type="SUPFAM" id="SSF51735">
    <property type="entry name" value="NAD(P)-binding Rossmann-fold domains"/>
    <property type="match status" value="2"/>
</dbReference>
<evidence type="ECO:0000259" key="7">
    <source>
        <dbReference type="PROSITE" id="PS52004"/>
    </source>
</evidence>
<dbReference type="EMBL" id="QQBC01000016">
    <property type="protein sequence ID" value="RDI60317.1"/>
    <property type="molecule type" value="Genomic_DNA"/>
</dbReference>
<dbReference type="InterPro" id="IPR032821">
    <property type="entry name" value="PKS_assoc"/>
</dbReference>
<evidence type="ECO:0000313" key="8">
    <source>
        <dbReference type="EMBL" id="RDI60317.1"/>
    </source>
</evidence>
<dbReference type="Pfam" id="PF02801">
    <property type="entry name" value="Ketoacyl-synt_C"/>
    <property type="match status" value="1"/>
</dbReference>
<dbReference type="SMART" id="SM00825">
    <property type="entry name" value="PKS_KS"/>
    <property type="match status" value="1"/>
</dbReference>
<dbReference type="Pfam" id="PF00550">
    <property type="entry name" value="PP-binding"/>
    <property type="match status" value="2"/>
</dbReference>
<dbReference type="RefSeq" id="WP_068005448.1">
    <property type="nucleotide sequence ID" value="NZ_QQBC01000016.1"/>
</dbReference>
<dbReference type="Gene3D" id="1.10.1200.10">
    <property type="entry name" value="ACP-like"/>
    <property type="match status" value="2"/>
</dbReference>
<evidence type="ECO:0000313" key="9">
    <source>
        <dbReference type="Proteomes" id="UP000254869"/>
    </source>
</evidence>
<dbReference type="InterPro" id="IPR014031">
    <property type="entry name" value="Ketoacyl_synth_C"/>
</dbReference>
<dbReference type="Pfam" id="PF00698">
    <property type="entry name" value="Acyl_transf_1"/>
    <property type="match status" value="1"/>
</dbReference>
<keyword evidence="2" id="KW-0597">Phosphoprotein</keyword>
<dbReference type="Gene3D" id="3.30.70.3290">
    <property type="match status" value="1"/>
</dbReference>
<protein>
    <submittedName>
        <fullName evidence="8">Acyl transferase domain-containing protein</fullName>
    </submittedName>
</protein>
<dbReference type="Proteomes" id="UP000254869">
    <property type="component" value="Unassembled WGS sequence"/>
</dbReference>
<dbReference type="Pfam" id="PF16197">
    <property type="entry name" value="KAsynt_C_assoc"/>
    <property type="match status" value="1"/>
</dbReference>
<keyword evidence="1" id="KW-0596">Phosphopantetheine</keyword>
<dbReference type="GO" id="GO:0004312">
    <property type="term" value="F:fatty acid synthase activity"/>
    <property type="evidence" value="ECO:0007669"/>
    <property type="project" value="TreeGrafter"/>
</dbReference>
<dbReference type="CDD" id="cd08953">
    <property type="entry name" value="KR_2_SDR_x"/>
    <property type="match status" value="1"/>
</dbReference>
<dbReference type="Gene3D" id="3.40.47.10">
    <property type="match status" value="1"/>
</dbReference>
<dbReference type="Gene3D" id="3.30.70.250">
    <property type="entry name" value="Malonyl-CoA ACP transacylase, ACP-binding"/>
    <property type="match status" value="1"/>
</dbReference>
<evidence type="ECO:0000256" key="1">
    <source>
        <dbReference type="ARBA" id="ARBA00022450"/>
    </source>
</evidence>
<dbReference type="InterPro" id="IPR049490">
    <property type="entry name" value="C883_1060-like_KR_N"/>
</dbReference>
<evidence type="ECO:0000256" key="4">
    <source>
        <dbReference type="ARBA" id="ARBA00023315"/>
    </source>
</evidence>
<feature type="domain" description="Carrier" evidence="6">
    <location>
        <begin position="11"/>
        <end position="88"/>
    </location>
</feature>
<evidence type="ECO:0000256" key="2">
    <source>
        <dbReference type="ARBA" id="ARBA00022553"/>
    </source>
</evidence>
<dbReference type="InterPro" id="IPR013968">
    <property type="entry name" value="PKS_KR"/>
</dbReference>
<dbReference type="PANTHER" id="PTHR43775">
    <property type="entry name" value="FATTY ACID SYNTHASE"/>
    <property type="match status" value="1"/>
</dbReference>
<feature type="domain" description="Ketosynthase family 3 (KS3)" evidence="7">
    <location>
        <begin position="106"/>
        <end position="536"/>
    </location>
</feature>
<dbReference type="SUPFAM" id="SSF55048">
    <property type="entry name" value="Probable ACP-binding domain of malonyl-CoA ACP transacylase"/>
    <property type="match status" value="1"/>
</dbReference>
<dbReference type="InterPro" id="IPR057326">
    <property type="entry name" value="KR_dom"/>
</dbReference>
<sequence length="1577" mass="167257">MDTNEVTANLTDGSALENWVVEKVGEIAGIDPHAVDRTMTFAAYGLTSADAVGLSGELEELLSRKLPETLLYEHPTVRQLVAALVEGPAVAAAVDDDAPIPAHSARAELGITGMACRFPGGANTPDLFWRNLLAGVDASCEVPADRWDAHRYFDPDPYRPGTAYTTRGGFIDDIAGFDAAFFGISPREALRMDPQQRLLLEITWAALEDAGLAADGLGESRTGVFVGMMAGNQYASVLTDRAGDGELDDPYLGLGTAPSVMAGRISYLLDLRGPSLVVDTACSSSLVALHLAVNSIREGECDRAVVAGVGATLHPDTVRQACKMRMLAADGRCKTFDAEADGFLLGEGCGAVVIERVADARARRHRPLAILRGSAVNQDGTSNGLTAPNRAAQVAVIREAHRRAGVAATEVGYVEAHGSGTQLGDAIEIGALTEIFGDPQRLLEPMPVGAVKTNIGHLTGAAGMAGLIKTVLALRHGVIPRNLHLRQPNPAIDWAAGVIRLPNHTVPWPRRDAATRTAGVSSFGWSGTNAHVVLSAAEPEPAASQDDTPDHRHVLPLSARTPDALAAYARTMSAYLREHDELEPVAVATTLQSGRNAMEYRACVPFRTVAEAAAALDGVGEPTPITYSPRGHVARVHFALPGTGDQFPGMGRGLYESEPGFREALDRCAELARPLLGMDLRTALFADAAPATPDPFAALRGESSSEPTELTTRTDLAHASVFALNYAAAQLWLDYGIEPDALLGYSLGEYSAACLAGVLELEAAVPLVVRRARLIADAEPSGMLTVATSAQRVGEYLGPELSLAIVNSDTTVVVAGPDAPLRELERRLGDDGIVSRRVATARAVHAESLRPLRERLIALFDDVELRAPRLRFLSNVTGTWITAEQATDPSYWAEHLCSTVLFADNARTLAEADRCVLLDLGAGQLASLALQAVSRPDRITALPTLGGGVSRDPDDLVVARTIGRLWSAGGAVDWTRAGAGGDSLSLPTYPFEHRRFWPDETPHRPVRTGPQVLEPHWALEPASDIEAGRGPYLLIADPATPGGALATRLAGTLDDAEVVIVSPGTEFATADHGGYRLRTDSADDYTRLFAALAKRDLLPHTVVHLLSVTGQQSEGADTVHAHVRRGFDSLVALARPLAQQRAEGCRILVVTDHAQLVDADDILHPGKATLTGPALTIGQEYPGLAVRTVDLGALDPAAVRAELGWPANSSTIAHRGRRRSVQRLRPLAPEDSGTPYVRDDGVYLITGGTGRIGLRIAAHLAAAASGVRLVLLARSPISVVGDDPRIAAIRAMEADGAHVTVTRCDIGDYAATARTIAEIRTRFGRIDGVVHAAGVLSPDAFATLEALSADTVTGHFRAKVDGTLALAAALRGDEPDFVVLLSSMSAVLGGIGFTAYAAANAFQDRFVQTRCLPGGSAWRTACWDTWRESAAAGGGSLDKYSFAVPDALTVFDRLVRGGPRRAVVSAGDLDQRMAAWVPGGDPLRHTHSPAPQSSSDPTVDDYRRRLTKLWREALGTEHLGPHDDFFERGGNSLAGLQLVNAIQDEFRTVVPMIALLEAPTVAGMADRLLATERTSDR</sequence>
<evidence type="ECO:0000259" key="6">
    <source>
        <dbReference type="PROSITE" id="PS50075"/>
    </source>
</evidence>
<organism evidence="8 9">
    <name type="scientific">Nocardia pseudobrasiliensis</name>
    <dbReference type="NCBI Taxonomy" id="45979"/>
    <lineage>
        <taxon>Bacteria</taxon>
        <taxon>Bacillati</taxon>
        <taxon>Actinomycetota</taxon>
        <taxon>Actinomycetes</taxon>
        <taxon>Mycobacteriales</taxon>
        <taxon>Nocardiaceae</taxon>
        <taxon>Nocardia</taxon>
    </lineage>
</organism>
<keyword evidence="3 8" id="KW-0808">Transferase</keyword>
<dbReference type="InterPro" id="IPR016036">
    <property type="entry name" value="Malonyl_transacylase_ACP-bd"/>
</dbReference>
<dbReference type="InterPro" id="IPR016039">
    <property type="entry name" value="Thiolase-like"/>
</dbReference>
<dbReference type="Pfam" id="PF08659">
    <property type="entry name" value="KR"/>
    <property type="match status" value="1"/>
</dbReference>
<dbReference type="SUPFAM" id="SSF52151">
    <property type="entry name" value="FabD/lysophospholipase-like"/>
    <property type="match status" value="1"/>
</dbReference>
<dbReference type="GO" id="GO:0004315">
    <property type="term" value="F:3-oxoacyl-[acyl-carrier-protein] synthase activity"/>
    <property type="evidence" value="ECO:0007669"/>
    <property type="project" value="InterPro"/>
</dbReference>